<name>A0A1V2EU93_9SPHN</name>
<feature type="signal peptide" evidence="1">
    <location>
        <begin position="1"/>
        <end position="24"/>
    </location>
</feature>
<dbReference type="Proteomes" id="UP000188729">
    <property type="component" value="Unassembled WGS sequence"/>
</dbReference>
<organism evidence="2 3">
    <name type="scientific">Sphingomonas jeddahensis</name>
    <dbReference type="NCBI Taxonomy" id="1915074"/>
    <lineage>
        <taxon>Bacteria</taxon>
        <taxon>Pseudomonadati</taxon>
        <taxon>Pseudomonadota</taxon>
        <taxon>Alphaproteobacteria</taxon>
        <taxon>Sphingomonadales</taxon>
        <taxon>Sphingomonadaceae</taxon>
        <taxon>Sphingomonas</taxon>
    </lineage>
</organism>
<evidence type="ECO:0000256" key="1">
    <source>
        <dbReference type="SAM" id="SignalP"/>
    </source>
</evidence>
<feature type="chain" id="PRO_5012053034" evidence="1">
    <location>
        <begin position="25"/>
        <end position="427"/>
    </location>
</feature>
<dbReference type="STRING" id="1915074.SPHI_19500"/>
<evidence type="ECO:0000313" key="3">
    <source>
        <dbReference type="Proteomes" id="UP000188729"/>
    </source>
</evidence>
<keyword evidence="1" id="KW-0732">Signal</keyword>
<dbReference type="Pfam" id="PF10082">
    <property type="entry name" value="BBP2_2"/>
    <property type="match status" value="1"/>
</dbReference>
<protein>
    <submittedName>
        <fullName evidence="2">Uncharacterized protein</fullName>
    </submittedName>
</protein>
<reference evidence="2 3" key="1">
    <citation type="submission" date="2016-11" db="EMBL/GenBank/DDBJ databases">
        <title>Genome sequence of Sphingomonas jeddahensis G39.</title>
        <authorList>
            <person name="Poehlein A."/>
            <person name="Wuebbeler J.H."/>
            <person name="Steinbuechel A."/>
            <person name="Daniel R."/>
        </authorList>
    </citation>
    <scope>NUCLEOTIDE SEQUENCE [LARGE SCALE GENOMIC DNA]</scope>
    <source>
        <strain evidence="2 3">G39</strain>
    </source>
</reference>
<accession>A0A1V2EU93</accession>
<proteinExistence type="predicted"/>
<dbReference type="InterPro" id="IPR018759">
    <property type="entry name" value="BBP2_2"/>
</dbReference>
<comment type="caution">
    <text evidence="2">The sequence shown here is derived from an EMBL/GenBank/DDBJ whole genome shotgun (WGS) entry which is preliminary data.</text>
</comment>
<sequence>MAIGRLMLASTMLVIAGTVSPVQAQDGLLVQPPIMQDVDRDRNVSVQSRPRPSYAPLGGRLGGLMIFPQLRTTAGASSNVYLTPRSQVGAPFAALEPSLRVQSLWSRHSLRLDAAALLRSFAGEPRRNERTWDIGGSGRLDLGRALTIIGEARASRGAENLFSGEVGSDVAALSRFRRDAAAVRAQYTSGRIRAFVAADRARFRFAPLELVDGTVRDQAARDREVTRLVGQFEHARTPSVSLFGQIGVTDTTYGRPALNSHAIRAALGFNADIAGRARGTLTVGYTIRDYRMASIAPVRGAIVEGRGELFLTRRFTVTAAARRTAEESAADRAVPQPFWDNRVTLGGDYEALANLILSASGDYGWQAVIGTNRQNRTYRLAAAARYLVSRRATLTAGMSYARRHARDGPLRNYAGEGRIEAGLAYHL</sequence>
<gene>
    <name evidence="2" type="ORF">SPHI_19500</name>
</gene>
<evidence type="ECO:0000313" key="2">
    <source>
        <dbReference type="EMBL" id="ONF95749.1"/>
    </source>
</evidence>
<keyword evidence="3" id="KW-1185">Reference proteome</keyword>
<dbReference type="EMBL" id="MPSB01000008">
    <property type="protein sequence ID" value="ONF95749.1"/>
    <property type="molecule type" value="Genomic_DNA"/>
</dbReference>
<dbReference type="AlphaFoldDB" id="A0A1V2EU93"/>